<gene>
    <name evidence="2" type="ORF">HYALB_00010354</name>
</gene>
<dbReference type="Pfam" id="PF20150">
    <property type="entry name" value="2EXR"/>
    <property type="match status" value="1"/>
</dbReference>
<dbReference type="InterPro" id="IPR045518">
    <property type="entry name" value="2EXR"/>
</dbReference>
<dbReference type="EMBL" id="CAJVRM010000098">
    <property type="protein sequence ID" value="CAG8974286.1"/>
    <property type="molecule type" value="Genomic_DNA"/>
</dbReference>
<keyword evidence="3" id="KW-1185">Reference proteome</keyword>
<feature type="domain" description="2EXR" evidence="1">
    <location>
        <begin position="143"/>
        <end position="245"/>
    </location>
</feature>
<accession>A0A9N9LMN9</accession>
<evidence type="ECO:0000313" key="3">
    <source>
        <dbReference type="Proteomes" id="UP000701801"/>
    </source>
</evidence>
<protein>
    <recommendedName>
        <fullName evidence="1">2EXR domain-containing protein</fullName>
    </recommendedName>
</protein>
<dbReference type="AlphaFoldDB" id="A0A9N9LMN9"/>
<proteinExistence type="predicted"/>
<comment type="caution">
    <text evidence="2">The sequence shown here is derived from an EMBL/GenBank/DDBJ whole genome shotgun (WGS) entry which is preliminary data.</text>
</comment>
<name>A0A9N9LMN9_9HELO</name>
<evidence type="ECO:0000259" key="1">
    <source>
        <dbReference type="Pfam" id="PF20150"/>
    </source>
</evidence>
<organism evidence="2 3">
    <name type="scientific">Hymenoscyphus albidus</name>
    <dbReference type="NCBI Taxonomy" id="595503"/>
    <lineage>
        <taxon>Eukaryota</taxon>
        <taxon>Fungi</taxon>
        <taxon>Dikarya</taxon>
        <taxon>Ascomycota</taxon>
        <taxon>Pezizomycotina</taxon>
        <taxon>Leotiomycetes</taxon>
        <taxon>Helotiales</taxon>
        <taxon>Helotiaceae</taxon>
        <taxon>Hymenoscyphus</taxon>
    </lineage>
</organism>
<evidence type="ECO:0000313" key="2">
    <source>
        <dbReference type="EMBL" id="CAG8974286.1"/>
    </source>
</evidence>
<dbReference type="OrthoDB" id="3473305at2759"/>
<reference evidence="2" key="1">
    <citation type="submission" date="2021-07" db="EMBL/GenBank/DDBJ databases">
        <authorList>
            <person name="Durling M."/>
        </authorList>
    </citation>
    <scope>NUCLEOTIDE SEQUENCE</scope>
</reference>
<dbReference type="Proteomes" id="UP000701801">
    <property type="component" value="Unassembled WGS sequence"/>
</dbReference>
<sequence length="396" mass="45039">MQGVRIGLSNASAAAAHETRAQESAFVISSQTTQTSAAVKGSENKRHQLETMEHIGETSDRNTSNLGWDRAVCFTKSSANTIIRYQDASQTLKGTTATSLQRSQAMDDRIVSSEILKVHHAPEDNTVAALSSEVASIPSFTEFTLFPELPVELRLSVRSLAVNNLPGHVYEIRRKIHEVSSDSYSTASQTPSEYYIYDNNPQRGIESVCREARTAFPELRTLIFKGDAANVSGKNGRVNLENDTLFFGTAIGFQELEQITFEMGIDTSEKVRHICRMQWSDFFFWNFNDKHSDNTAHWPDDGSTILQYFTRLERIGLTLAGTVRYADNHERYGWKQNLVEVEEGLNTWDEAVLKMTRETLWDDWKDYQYRCARTHGCVDKSQTFPRVTSMQYTRFY</sequence>